<dbReference type="EMBL" id="KV453932">
    <property type="protein sequence ID" value="ODV72969.1"/>
    <property type="molecule type" value="Genomic_DNA"/>
</dbReference>
<accession>A0A1E4S0E3</accession>
<sequence>MCPSNDVPNSLPRVPLFCHNVVLDPVPMTYLSISLWAVCVFIYSFSFSTRPLKVLFP</sequence>
<name>A0A1E4S0E3_CYBJN</name>
<dbReference type="AlphaFoldDB" id="A0A1E4S0E3"/>
<reference evidence="2 3" key="1">
    <citation type="journal article" date="2016" name="Proc. Natl. Acad. Sci. U.S.A.">
        <title>Comparative genomics of biotechnologically important yeasts.</title>
        <authorList>
            <person name="Riley R."/>
            <person name="Haridas S."/>
            <person name="Wolfe K.H."/>
            <person name="Lopes M.R."/>
            <person name="Hittinger C.T."/>
            <person name="Goeker M."/>
            <person name="Salamov A.A."/>
            <person name="Wisecaver J.H."/>
            <person name="Long T.M."/>
            <person name="Calvey C.H."/>
            <person name="Aerts A.L."/>
            <person name="Barry K.W."/>
            <person name="Choi C."/>
            <person name="Clum A."/>
            <person name="Coughlan A.Y."/>
            <person name="Deshpande S."/>
            <person name="Douglass A.P."/>
            <person name="Hanson S.J."/>
            <person name="Klenk H.-P."/>
            <person name="LaButti K.M."/>
            <person name="Lapidus A."/>
            <person name="Lindquist E.A."/>
            <person name="Lipzen A.M."/>
            <person name="Meier-Kolthoff J.P."/>
            <person name="Ohm R.A."/>
            <person name="Otillar R.P."/>
            <person name="Pangilinan J.L."/>
            <person name="Peng Y."/>
            <person name="Rokas A."/>
            <person name="Rosa C.A."/>
            <person name="Scheuner C."/>
            <person name="Sibirny A.A."/>
            <person name="Slot J.C."/>
            <person name="Stielow J.B."/>
            <person name="Sun H."/>
            <person name="Kurtzman C.P."/>
            <person name="Blackwell M."/>
            <person name="Grigoriev I.V."/>
            <person name="Jeffries T.W."/>
        </authorList>
    </citation>
    <scope>NUCLEOTIDE SEQUENCE [LARGE SCALE GENOMIC DNA]</scope>
    <source>
        <strain evidence="3">ATCC 18201 / CBS 1600 / BCRC 20928 / JCM 3617 / NBRC 0987 / NRRL Y-1542</strain>
    </source>
</reference>
<feature type="transmembrane region" description="Helical" evidence="1">
    <location>
        <begin position="29"/>
        <end position="47"/>
    </location>
</feature>
<evidence type="ECO:0000313" key="3">
    <source>
        <dbReference type="Proteomes" id="UP000094389"/>
    </source>
</evidence>
<keyword evidence="3" id="KW-1185">Reference proteome</keyword>
<gene>
    <name evidence="2" type="ORF">CYBJADRAFT_168048</name>
</gene>
<dbReference type="GeneID" id="30989587"/>
<proteinExistence type="predicted"/>
<keyword evidence="1" id="KW-0472">Membrane</keyword>
<evidence type="ECO:0000256" key="1">
    <source>
        <dbReference type="SAM" id="Phobius"/>
    </source>
</evidence>
<evidence type="ECO:0000313" key="2">
    <source>
        <dbReference type="EMBL" id="ODV72969.1"/>
    </source>
</evidence>
<dbReference type="Proteomes" id="UP000094389">
    <property type="component" value="Unassembled WGS sequence"/>
</dbReference>
<keyword evidence="1" id="KW-0812">Transmembrane</keyword>
<protein>
    <submittedName>
        <fullName evidence="2">Uncharacterized protein</fullName>
    </submittedName>
</protein>
<organism evidence="2 3">
    <name type="scientific">Cyberlindnera jadinii (strain ATCC 18201 / CBS 1600 / BCRC 20928 / JCM 3617 / NBRC 0987 / NRRL Y-1542)</name>
    <name type="common">Torula yeast</name>
    <name type="synonym">Candida utilis</name>
    <dbReference type="NCBI Taxonomy" id="983966"/>
    <lineage>
        <taxon>Eukaryota</taxon>
        <taxon>Fungi</taxon>
        <taxon>Dikarya</taxon>
        <taxon>Ascomycota</taxon>
        <taxon>Saccharomycotina</taxon>
        <taxon>Saccharomycetes</taxon>
        <taxon>Phaffomycetales</taxon>
        <taxon>Phaffomycetaceae</taxon>
        <taxon>Cyberlindnera</taxon>
    </lineage>
</organism>
<keyword evidence="1" id="KW-1133">Transmembrane helix</keyword>
<dbReference type="RefSeq" id="XP_020070008.1">
    <property type="nucleotide sequence ID" value="XM_020215191.1"/>
</dbReference>